<dbReference type="Gene3D" id="1.20.1720.10">
    <property type="entry name" value="Multidrug resistance protein D"/>
    <property type="match status" value="1"/>
</dbReference>
<gene>
    <name evidence="8" type="ORF">Tasa_019_067</name>
</gene>
<comment type="caution">
    <text evidence="8">The sequence shown here is derived from an EMBL/GenBank/DDBJ whole genome shotgun (WGS) entry which is preliminary data.</text>
</comment>
<comment type="subcellular location">
    <subcellularLocation>
        <location evidence="1">Membrane</location>
        <topology evidence="1">Multi-pass membrane protein</topology>
    </subcellularLocation>
</comment>
<keyword evidence="4 6" id="KW-1133">Transmembrane helix</keyword>
<keyword evidence="2" id="KW-0813">Transport</keyword>
<dbReference type="Proteomes" id="UP000032679">
    <property type="component" value="Unassembled WGS sequence"/>
</dbReference>
<reference evidence="8 9" key="1">
    <citation type="submission" date="2012-10" db="EMBL/GenBank/DDBJ databases">
        <title>Genome sequencing of Tanticharoenia sakaeratensis NBRC 103193.</title>
        <authorList>
            <person name="Azuma Y."/>
            <person name="Hadano H."/>
            <person name="Hirakawa H."/>
            <person name="Matsushita K."/>
        </authorList>
    </citation>
    <scope>NUCLEOTIDE SEQUENCE [LARGE SCALE GENOMIC DNA]</scope>
    <source>
        <strain evidence="8 9">NBRC 103193</strain>
    </source>
</reference>
<accession>A0A0D6ML79</accession>
<dbReference type="EMBL" id="BALE01000019">
    <property type="protein sequence ID" value="GAN54382.1"/>
    <property type="molecule type" value="Genomic_DNA"/>
</dbReference>
<organism evidence="8 9">
    <name type="scientific">Tanticharoenia sakaeratensis NBRC 103193</name>
    <dbReference type="NCBI Taxonomy" id="1231623"/>
    <lineage>
        <taxon>Bacteria</taxon>
        <taxon>Pseudomonadati</taxon>
        <taxon>Pseudomonadota</taxon>
        <taxon>Alphaproteobacteria</taxon>
        <taxon>Acetobacterales</taxon>
        <taxon>Acetobacteraceae</taxon>
        <taxon>Tanticharoenia</taxon>
    </lineage>
</organism>
<dbReference type="PANTHER" id="PTHR42718:SF9">
    <property type="entry name" value="MAJOR FACILITATOR SUPERFAMILY MULTIDRUG TRANSPORTER MFSC"/>
    <property type="match status" value="1"/>
</dbReference>
<sequence>MLAVLLAVLDYSVVNVALPALSQALKATSAASIWVVNAYQIASCTMLLPAGALAQRWGARRICLTGLGVLIAGSVGCAAARDITMLAAARIVQGLGGAAILSVSADLFRRLYPPAAIGRALALSSMTASIAVAIGPSVAAVVLHVMSWRGLFLFNIPLGLVAFGLGWRFLPRASGLASARLDLRAVILNALAFGGVLLGGDWLAHGGNRAGGLCLLAAGCAALAAFVTVERRREHPMLPLDLLGRPAFSIAALTCAMGYLAANFFMVSIPFALTRDAGRSVEEGGLLLTGWPVGIVLIAQVAGRLSDRLSASVVSSCGLGIVGAAYSMTAFIRPESSDFSILARFLLAGIGFGLFVSPNNRALMLAAPHARSAGASALLSLARLLGQTCGAMATAFVFARVAQDRTTVCLLAGAGTAWVAAVLSAGRAWLPAAALPIGRS</sequence>
<dbReference type="PROSITE" id="PS50850">
    <property type="entry name" value="MFS"/>
    <property type="match status" value="1"/>
</dbReference>
<feature type="transmembrane region" description="Helical" evidence="6">
    <location>
        <begin position="285"/>
        <end position="302"/>
    </location>
</feature>
<dbReference type="PANTHER" id="PTHR42718">
    <property type="entry name" value="MAJOR FACILITATOR SUPERFAMILY MULTIDRUG TRANSPORTER MFSC"/>
    <property type="match status" value="1"/>
</dbReference>
<protein>
    <submittedName>
        <fullName evidence="8">Transporter protein</fullName>
    </submittedName>
</protein>
<feature type="transmembrane region" description="Helical" evidence="6">
    <location>
        <begin position="410"/>
        <end position="430"/>
    </location>
</feature>
<keyword evidence="9" id="KW-1185">Reference proteome</keyword>
<evidence type="ECO:0000256" key="6">
    <source>
        <dbReference type="SAM" id="Phobius"/>
    </source>
</evidence>
<feature type="transmembrane region" description="Helical" evidence="6">
    <location>
        <begin position="87"/>
        <end position="108"/>
    </location>
</feature>
<feature type="transmembrane region" description="Helical" evidence="6">
    <location>
        <begin position="210"/>
        <end position="229"/>
    </location>
</feature>
<evidence type="ECO:0000256" key="3">
    <source>
        <dbReference type="ARBA" id="ARBA00022692"/>
    </source>
</evidence>
<evidence type="ECO:0000313" key="8">
    <source>
        <dbReference type="EMBL" id="GAN54382.1"/>
    </source>
</evidence>
<dbReference type="CDD" id="cd17321">
    <property type="entry name" value="MFS_MMR_MDR_like"/>
    <property type="match status" value="1"/>
</dbReference>
<feature type="transmembrane region" description="Helical" evidence="6">
    <location>
        <begin position="62"/>
        <end position="81"/>
    </location>
</feature>
<feature type="transmembrane region" description="Helical" evidence="6">
    <location>
        <begin position="339"/>
        <end position="356"/>
    </location>
</feature>
<dbReference type="InterPro" id="IPR020846">
    <property type="entry name" value="MFS_dom"/>
</dbReference>
<dbReference type="InterPro" id="IPR011701">
    <property type="entry name" value="MFS"/>
</dbReference>
<feature type="transmembrane region" description="Helical" evidence="6">
    <location>
        <begin position="182"/>
        <end position="204"/>
    </location>
</feature>
<dbReference type="STRING" id="1231623.Tasa_019_067"/>
<dbReference type="InterPro" id="IPR036259">
    <property type="entry name" value="MFS_trans_sf"/>
</dbReference>
<dbReference type="AlphaFoldDB" id="A0A0D6ML79"/>
<dbReference type="SUPFAM" id="SSF103473">
    <property type="entry name" value="MFS general substrate transporter"/>
    <property type="match status" value="1"/>
</dbReference>
<dbReference type="Gene3D" id="1.20.1250.20">
    <property type="entry name" value="MFS general substrate transporter like domains"/>
    <property type="match status" value="1"/>
</dbReference>
<dbReference type="PRINTS" id="PR01036">
    <property type="entry name" value="TCRTETB"/>
</dbReference>
<evidence type="ECO:0000259" key="7">
    <source>
        <dbReference type="PROSITE" id="PS50850"/>
    </source>
</evidence>
<feature type="transmembrane region" description="Helical" evidence="6">
    <location>
        <begin position="309"/>
        <end position="333"/>
    </location>
</feature>
<dbReference type="GO" id="GO:0016020">
    <property type="term" value="C:membrane"/>
    <property type="evidence" value="ECO:0007669"/>
    <property type="project" value="UniProtKB-SubCell"/>
</dbReference>
<feature type="transmembrane region" description="Helical" evidence="6">
    <location>
        <begin position="120"/>
        <end position="145"/>
    </location>
</feature>
<feature type="transmembrane region" description="Helical" evidence="6">
    <location>
        <begin position="250"/>
        <end position="273"/>
    </location>
</feature>
<feature type="transmembrane region" description="Helical" evidence="6">
    <location>
        <begin position="29"/>
        <end position="50"/>
    </location>
</feature>
<feature type="domain" description="Major facilitator superfamily (MFS) profile" evidence="7">
    <location>
        <begin position="1"/>
        <end position="440"/>
    </location>
</feature>
<evidence type="ECO:0000256" key="2">
    <source>
        <dbReference type="ARBA" id="ARBA00022448"/>
    </source>
</evidence>
<dbReference type="GO" id="GO:0022857">
    <property type="term" value="F:transmembrane transporter activity"/>
    <property type="evidence" value="ECO:0007669"/>
    <property type="project" value="InterPro"/>
</dbReference>
<evidence type="ECO:0000313" key="9">
    <source>
        <dbReference type="Proteomes" id="UP000032679"/>
    </source>
</evidence>
<keyword evidence="5 6" id="KW-0472">Membrane</keyword>
<name>A0A0D6ML79_9PROT</name>
<evidence type="ECO:0000256" key="1">
    <source>
        <dbReference type="ARBA" id="ARBA00004141"/>
    </source>
</evidence>
<evidence type="ECO:0000256" key="4">
    <source>
        <dbReference type="ARBA" id="ARBA00022989"/>
    </source>
</evidence>
<feature type="transmembrane region" description="Helical" evidence="6">
    <location>
        <begin position="151"/>
        <end position="170"/>
    </location>
</feature>
<evidence type="ECO:0000256" key="5">
    <source>
        <dbReference type="ARBA" id="ARBA00023136"/>
    </source>
</evidence>
<proteinExistence type="predicted"/>
<dbReference type="Pfam" id="PF07690">
    <property type="entry name" value="MFS_1"/>
    <property type="match status" value="2"/>
</dbReference>
<keyword evidence="3 6" id="KW-0812">Transmembrane</keyword>